<dbReference type="GeneID" id="20192451"/>
<dbReference type="VEuPathDB" id="FungiDB:PPTG_23852"/>
<dbReference type="RefSeq" id="XP_008911819.1">
    <property type="nucleotide sequence ID" value="XM_008913571.1"/>
</dbReference>
<feature type="compositionally biased region" description="Basic and acidic residues" evidence="1">
    <location>
        <begin position="1"/>
        <end position="13"/>
    </location>
</feature>
<evidence type="ECO:0000256" key="1">
    <source>
        <dbReference type="SAM" id="MobiDB-lite"/>
    </source>
</evidence>
<sequence length="43" mass="4768">MKEYNGFKEDSLERSPNLVQNNPMQHRVIGDAVALSGLPSIDP</sequence>
<organism evidence="2 3">
    <name type="scientific">Phytophthora nicotianae (strain INRA-310)</name>
    <name type="common">Phytophthora parasitica</name>
    <dbReference type="NCBI Taxonomy" id="761204"/>
    <lineage>
        <taxon>Eukaryota</taxon>
        <taxon>Sar</taxon>
        <taxon>Stramenopiles</taxon>
        <taxon>Oomycota</taxon>
        <taxon>Peronosporomycetes</taxon>
        <taxon>Peronosporales</taxon>
        <taxon>Peronosporaceae</taxon>
        <taxon>Phytophthora</taxon>
    </lineage>
</organism>
<proteinExistence type="predicted"/>
<evidence type="ECO:0000313" key="3">
    <source>
        <dbReference type="Proteomes" id="UP000018817"/>
    </source>
</evidence>
<gene>
    <name evidence="2" type="ORF">PPTG_23852</name>
</gene>
<reference evidence="3" key="1">
    <citation type="submission" date="2011-12" db="EMBL/GenBank/DDBJ databases">
        <authorList>
            <consortium name="The Broad Institute Genome Sequencing Platform"/>
            <person name="Russ C."/>
            <person name="Tyler B."/>
            <person name="Panabieres F."/>
            <person name="Shan W."/>
            <person name="Tripathy S."/>
            <person name="Grunwald N."/>
            <person name="Machado M."/>
            <person name="Young S.K."/>
            <person name="Zeng Q."/>
            <person name="Gargeya S."/>
            <person name="Fitzgerald M."/>
            <person name="Haas B."/>
            <person name="Abouelleil A."/>
            <person name="Alvarado L."/>
            <person name="Arachchi H.M."/>
            <person name="Berlin A."/>
            <person name="Chapman S.B."/>
            <person name="Gearin G."/>
            <person name="Goldberg J."/>
            <person name="Griggs A."/>
            <person name="Gujja S."/>
            <person name="Hansen M."/>
            <person name="Heiman D."/>
            <person name="Howarth C."/>
            <person name="Larimer J."/>
            <person name="Lui A."/>
            <person name="MacDonald P.J.P."/>
            <person name="McCowen C."/>
            <person name="Montmayeur A."/>
            <person name="Murphy C."/>
            <person name="Neiman D."/>
            <person name="Pearson M."/>
            <person name="Priest M."/>
            <person name="Roberts A."/>
            <person name="Saif S."/>
            <person name="Shea T."/>
            <person name="Sisk P."/>
            <person name="Stolte C."/>
            <person name="Sykes S."/>
            <person name="Wortman J."/>
            <person name="Nusbaum C."/>
            <person name="Birren B."/>
        </authorList>
    </citation>
    <scope>NUCLEOTIDE SEQUENCE [LARGE SCALE GENOMIC DNA]</scope>
    <source>
        <strain evidence="3">INRA-310</strain>
    </source>
</reference>
<dbReference type="EMBL" id="KI669614">
    <property type="protein sequence ID" value="ETN02862.1"/>
    <property type="molecule type" value="Genomic_DNA"/>
</dbReference>
<feature type="region of interest" description="Disordered" evidence="1">
    <location>
        <begin position="1"/>
        <end position="24"/>
    </location>
</feature>
<dbReference type="Proteomes" id="UP000018817">
    <property type="component" value="Unassembled WGS sequence"/>
</dbReference>
<protein>
    <submittedName>
        <fullName evidence="2">Uncharacterized protein</fullName>
    </submittedName>
</protein>
<reference evidence="2 3" key="2">
    <citation type="submission" date="2013-11" db="EMBL/GenBank/DDBJ databases">
        <title>The Genome Sequence of Phytophthora parasitica INRA-310.</title>
        <authorList>
            <consortium name="The Broad Institute Genomics Platform"/>
            <person name="Russ C."/>
            <person name="Tyler B."/>
            <person name="Panabieres F."/>
            <person name="Shan W."/>
            <person name="Tripathy S."/>
            <person name="Grunwald N."/>
            <person name="Machado M."/>
            <person name="Johnson C.S."/>
            <person name="Arredondo F."/>
            <person name="Hong C."/>
            <person name="Coffey M."/>
            <person name="Young S.K."/>
            <person name="Zeng Q."/>
            <person name="Gargeya S."/>
            <person name="Fitzgerald M."/>
            <person name="Abouelleil A."/>
            <person name="Alvarado L."/>
            <person name="Chapman S.B."/>
            <person name="Gainer-Dewar J."/>
            <person name="Goldberg J."/>
            <person name="Griggs A."/>
            <person name="Gujja S."/>
            <person name="Hansen M."/>
            <person name="Howarth C."/>
            <person name="Imamovic A."/>
            <person name="Ireland A."/>
            <person name="Larimer J."/>
            <person name="McCowan C."/>
            <person name="Murphy C."/>
            <person name="Pearson M."/>
            <person name="Poon T.W."/>
            <person name="Priest M."/>
            <person name="Roberts A."/>
            <person name="Saif S."/>
            <person name="Shea T."/>
            <person name="Sykes S."/>
            <person name="Wortman J."/>
            <person name="Nusbaum C."/>
            <person name="Birren B."/>
        </authorList>
    </citation>
    <scope>NUCLEOTIDE SEQUENCE [LARGE SCALE GENOMIC DNA]</scope>
    <source>
        <strain evidence="2 3">INRA-310</strain>
    </source>
</reference>
<name>W2PPS5_PHYN3</name>
<evidence type="ECO:0000313" key="2">
    <source>
        <dbReference type="EMBL" id="ETN02862.1"/>
    </source>
</evidence>
<accession>W2PPS5</accession>
<dbReference type="AlphaFoldDB" id="W2PPS5"/>